<dbReference type="AlphaFoldDB" id="A0A9P0HUH0"/>
<evidence type="ECO:0000313" key="3">
    <source>
        <dbReference type="Proteomes" id="UP001152798"/>
    </source>
</evidence>
<dbReference type="EMBL" id="OV725083">
    <property type="protein sequence ID" value="CAH1408020.1"/>
    <property type="molecule type" value="Genomic_DNA"/>
</dbReference>
<gene>
    <name evidence="2" type="ORF">NEZAVI_LOCUS15625</name>
</gene>
<protein>
    <submittedName>
        <fullName evidence="2">Uncharacterized protein</fullName>
    </submittedName>
</protein>
<evidence type="ECO:0000256" key="1">
    <source>
        <dbReference type="SAM" id="MobiDB-lite"/>
    </source>
</evidence>
<accession>A0A9P0HUH0</accession>
<reference evidence="2" key="1">
    <citation type="submission" date="2022-01" db="EMBL/GenBank/DDBJ databases">
        <authorList>
            <person name="King R."/>
        </authorList>
    </citation>
    <scope>NUCLEOTIDE SEQUENCE</scope>
</reference>
<feature type="region of interest" description="Disordered" evidence="1">
    <location>
        <begin position="118"/>
        <end position="142"/>
    </location>
</feature>
<dbReference type="OrthoDB" id="6618967at2759"/>
<dbReference type="Proteomes" id="UP001152798">
    <property type="component" value="Chromosome 7"/>
</dbReference>
<keyword evidence="3" id="KW-1185">Reference proteome</keyword>
<feature type="compositionally biased region" description="Polar residues" evidence="1">
    <location>
        <begin position="188"/>
        <end position="212"/>
    </location>
</feature>
<proteinExistence type="predicted"/>
<evidence type="ECO:0000313" key="2">
    <source>
        <dbReference type="EMBL" id="CAH1408020.1"/>
    </source>
</evidence>
<name>A0A9P0HUH0_NEZVI</name>
<feature type="region of interest" description="Disordered" evidence="1">
    <location>
        <begin position="184"/>
        <end position="216"/>
    </location>
</feature>
<sequence length="303" mass="34170">MMEVCFPLTSNDKLCKKHLVIDELKKLVKNVECCDDKTPICRAIKKADDKQPGETKCYCGSSPGYHEHVMMDGQLARAEKTEGESSYKAVGARWCPPCVHVKPLMDPIHSCYRADKGQSKHGDGIVPRNGMPSQERVSAGDLNRSVKRQEIVNRTSSARQHGSVNMADSNRLTCPQEIMSVDKYQRPDGQQGSDGEGGRQTSFRQGTRTEGSTEAMDATQDEVFGGQRCPYQHPEPTRVNYYCPTGDPKHVHWSPSHTHGCRYPNTCVASCFHHPVYHDWIYQQPKYKSYLQNVNDKPFMKGF</sequence>
<organism evidence="2 3">
    <name type="scientific">Nezara viridula</name>
    <name type="common">Southern green stink bug</name>
    <name type="synonym">Cimex viridulus</name>
    <dbReference type="NCBI Taxonomy" id="85310"/>
    <lineage>
        <taxon>Eukaryota</taxon>
        <taxon>Metazoa</taxon>
        <taxon>Ecdysozoa</taxon>
        <taxon>Arthropoda</taxon>
        <taxon>Hexapoda</taxon>
        <taxon>Insecta</taxon>
        <taxon>Pterygota</taxon>
        <taxon>Neoptera</taxon>
        <taxon>Paraneoptera</taxon>
        <taxon>Hemiptera</taxon>
        <taxon>Heteroptera</taxon>
        <taxon>Panheteroptera</taxon>
        <taxon>Pentatomomorpha</taxon>
        <taxon>Pentatomoidea</taxon>
        <taxon>Pentatomidae</taxon>
        <taxon>Pentatominae</taxon>
        <taxon>Nezara</taxon>
    </lineage>
</organism>